<dbReference type="Proteomes" id="UP000008312">
    <property type="component" value="Unassembled WGS sequence"/>
</dbReference>
<reference evidence="11" key="1">
    <citation type="submission" date="2010-02" db="EMBL/GenBank/DDBJ databases">
        <title>Sequencing and annotation of the Blastocystis hominis genome.</title>
        <authorList>
            <person name="Wincker P."/>
        </authorList>
    </citation>
    <scope>NUCLEOTIDE SEQUENCE</scope>
    <source>
        <strain evidence="11">Singapore isolate B</strain>
    </source>
</reference>
<evidence type="ECO:0000256" key="5">
    <source>
        <dbReference type="ARBA" id="ARBA00022975"/>
    </source>
</evidence>
<dbReference type="GO" id="GO:0016597">
    <property type="term" value="F:amino acid binding"/>
    <property type="evidence" value="ECO:0007669"/>
    <property type="project" value="InterPro"/>
</dbReference>
<dbReference type="Pfam" id="PF00185">
    <property type="entry name" value="OTCace"/>
    <property type="match status" value="1"/>
</dbReference>
<dbReference type="GO" id="GO:0004070">
    <property type="term" value="F:aspartate carbamoyltransferase activity"/>
    <property type="evidence" value="ECO:0007669"/>
    <property type="project" value="UniProtKB-EC"/>
</dbReference>
<dbReference type="PROSITE" id="PS00097">
    <property type="entry name" value="CARBAMOYLTRANSFERASE"/>
    <property type="match status" value="1"/>
</dbReference>
<evidence type="ECO:0000256" key="2">
    <source>
        <dbReference type="ARBA" id="ARBA00008896"/>
    </source>
</evidence>
<dbReference type="UniPathway" id="UPA00070">
    <property type="reaction ID" value="UER00116"/>
</dbReference>
<dbReference type="InterPro" id="IPR002082">
    <property type="entry name" value="Asp_carbamoyltransf"/>
</dbReference>
<keyword evidence="12" id="KW-1185">Reference proteome</keyword>
<feature type="domain" description="Aspartate/ornithine carbamoyltransferase Asp/Orn-binding" evidence="9">
    <location>
        <begin position="126"/>
        <end position="210"/>
    </location>
</feature>
<feature type="domain" description="Aspartate/ornithine carbamoyltransferase carbamoyl-P binding" evidence="10">
    <location>
        <begin position="2"/>
        <end position="118"/>
    </location>
</feature>
<evidence type="ECO:0000256" key="3">
    <source>
        <dbReference type="ARBA" id="ARBA00013008"/>
    </source>
</evidence>
<dbReference type="Gene3D" id="3.40.50.1370">
    <property type="entry name" value="Aspartate/ornithine carbamoyltransferase"/>
    <property type="match status" value="2"/>
</dbReference>
<accession>D8M594</accession>
<evidence type="ECO:0000256" key="4">
    <source>
        <dbReference type="ARBA" id="ARBA00022679"/>
    </source>
</evidence>
<sequence length="215" mass="23671">MKELVAKKGGCDVLNHRVMANVFLEPSTRTASSFNAAFCRLGGKVITIQEGTSSTKKGETLQDTMRCVQCYSDVLVLRHPETGAAQLAAKYVTKPLINAGDGAGEHPSQALLDMFTIYNELGHLDNIVVTMVGDLKYGRTVHSLARLLAFYNVRLNYVAPASLQMPESVESELAARGVSQHKTESLTADILKETDILYMTRIQQERFASQEERSC</sequence>
<evidence type="ECO:0000256" key="7">
    <source>
        <dbReference type="ARBA" id="ARBA00048859"/>
    </source>
</evidence>
<proteinExistence type="inferred from homology"/>
<comment type="function">
    <text evidence="6">Catalyzes the condensation of carbamoyl phosphate and aspartate to form carbamoyl aspartate and inorganic phosphate, the committed step in the de novo pyrimidine nucleotide biosynthesis pathway.</text>
</comment>
<dbReference type="GO" id="GO:0044205">
    <property type="term" value="P:'de novo' UMP biosynthetic process"/>
    <property type="evidence" value="ECO:0007669"/>
    <property type="project" value="UniProtKB-UniPathway"/>
</dbReference>
<dbReference type="InterPro" id="IPR006131">
    <property type="entry name" value="Asp_carbamoyltransf_Asp/Orn-bd"/>
</dbReference>
<dbReference type="EC" id="2.1.3.2" evidence="3"/>
<dbReference type="GO" id="GO:0006520">
    <property type="term" value="P:amino acid metabolic process"/>
    <property type="evidence" value="ECO:0007669"/>
    <property type="project" value="InterPro"/>
</dbReference>
<dbReference type="SUPFAM" id="SSF53671">
    <property type="entry name" value="Aspartate/ornithine carbamoyltransferase"/>
    <property type="match status" value="1"/>
</dbReference>
<organism evidence="11">
    <name type="scientific">Blastocystis hominis</name>
    <dbReference type="NCBI Taxonomy" id="12968"/>
    <lineage>
        <taxon>Eukaryota</taxon>
        <taxon>Sar</taxon>
        <taxon>Stramenopiles</taxon>
        <taxon>Bigyra</taxon>
        <taxon>Opalozoa</taxon>
        <taxon>Opalinata</taxon>
        <taxon>Blastocystidae</taxon>
        <taxon>Blastocystis</taxon>
    </lineage>
</organism>
<dbReference type="InterPro" id="IPR006130">
    <property type="entry name" value="Asp/Orn_carbamoylTrfase"/>
</dbReference>
<dbReference type="GeneID" id="24920254"/>
<dbReference type="PRINTS" id="PR00101">
    <property type="entry name" value="ATCASE"/>
</dbReference>
<dbReference type="InterPro" id="IPR006132">
    <property type="entry name" value="Asp/Orn_carbamoyltranf_P-bd"/>
</dbReference>
<keyword evidence="4 8" id="KW-0808">Transferase</keyword>
<dbReference type="InParanoid" id="D8M594"/>
<dbReference type="RefSeq" id="XP_012897281.1">
    <property type="nucleotide sequence ID" value="XM_013041827.1"/>
</dbReference>
<keyword evidence="5" id="KW-0665">Pyrimidine biosynthesis</keyword>
<evidence type="ECO:0000256" key="6">
    <source>
        <dbReference type="ARBA" id="ARBA00043884"/>
    </source>
</evidence>
<dbReference type="PRINTS" id="PR00100">
    <property type="entry name" value="AOTCASE"/>
</dbReference>
<dbReference type="FunCoup" id="D8M594">
    <property type="interactions" value="164"/>
</dbReference>
<dbReference type="PANTHER" id="PTHR45753:SF6">
    <property type="entry name" value="ASPARTATE CARBAMOYLTRANSFERASE"/>
    <property type="match status" value="1"/>
</dbReference>
<name>D8M594_BLAHO</name>
<evidence type="ECO:0000259" key="10">
    <source>
        <dbReference type="Pfam" id="PF02729"/>
    </source>
</evidence>
<comment type="pathway">
    <text evidence="1">Pyrimidine metabolism; UMP biosynthesis via de novo pathway; (S)-dihydroorotate from bicarbonate: step 2/3.</text>
</comment>
<protein>
    <recommendedName>
        <fullName evidence="3">aspartate carbamoyltransferase</fullName>
        <ecNumber evidence="3">2.1.3.2</ecNumber>
    </recommendedName>
</protein>
<evidence type="ECO:0000313" key="11">
    <source>
        <dbReference type="EMBL" id="CBK23233.2"/>
    </source>
</evidence>
<dbReference type="InterPro" id="IPR036901">
    <property type="entry name" value="Asp/Orn_carbamoylTrfase_sf"/>
</dbReference>
<comment type="similarity">
    <text evidence="2">Belongs to the aspartate/ornithine carbamoyltransferase superfamily. ATCase family.</text>
</comment>
<evidence type="ECO:0000259" key="9">
    <source>
        <dbReference type="Pfam" id="PF00185"/>
    </source>
</evidence>
<dbReference type="GO" id="GO:0006207">
    <property type="term" value="P:'de novo' pyrimidine nucleobase biosynthetic process"/>
    <property type="evidence" value="ECO:0007669"/>
    <property type="project" value="InterPro"/>
</dbReference>
<evidence type="ECO:0000313" key="12">
    <source>
        <dbReference type="Proteomes" id="UP000008312"/>
    </source>
</evidence>
<dbReference type="PANTHER" id="PTHR45753">
    <property type="entry name" value="ORNITHINE CARBAMOYLTRANSFERASE, MITOCHONDRIAL"/>
    <property type="match status" value="1"/>
</dbReference>
<dbReference type="EMBL" id="FN668657">
    <property type="protein sequence ID" value="CBK23233.2"/>
    <property type="molecule type" value="Genomic_DNA"/>
</dbReference>
<evidence type="ECO:0000256" key="8">
    <source>
        <dbReference type="RuleBase" id="RU003634"/>
    </source>
</evidence>
<gene>
    <name evidence="11" type="ORF">GSBLH_T00003138001</name>
</gene>
<comment type="catalytic activity">
    <reaction evidence="7">
        <text>carbamoyl phosphate + L-aspartate = N-carbamoyl-L-aspartate + phosphate + H(+)</text>
        <dbReference type="Rhea" id="RHEA:20013"/>
        <dbReference type="ChEBI" id="CHEBI:15378"/>
        <dbReference type="ChEBI" id="CHEBI:29991"/>
        <dbReference type="ChEBI" id="CHEBI:32814"/>
        <dbReference type="ChEBI" id="CHEBI:43474"/>
        <dbReference type="ChEBI" id="CHEBI:58228"/>
        <dbReference type="EC" id="2.1.3.2"/>
    </reaction>
</comment>
<dbReference type="AlphaFoldDB" id="D8M594"/>
<dbReference type="NCBIfam" id="TIGR00670">
    <property type="entry name" value="asp_carb_tr"/>
    <property type="match status" value="1"/>
</dbReference>
<dbReference type="Pfam" id="PF02729">
    <property type="entry name" value="OTCace_N"/>
    <property type="match status" value="1"/>
</dbReference>
<dbReference type="OrthoDB" id="1924069at2759"/>
<evidence type="ECO:0000256" key="1">
    <source>
        <dbReference type="ARBA" id="ARBA00004852"/>
    </source>
</evidence>